<gene>
    <name evidence="3" type="ORF">TVAG_118460</name>
</gene>
<dbReference type="SMART" id="SM00174">
    <property type="entry name" value="RHO"/>
    <property type="match status" value="1"/>
</dbReference>
<protein>
    <submittedName>
        <fullName evidence="3">Small GTP-binding protein, putative</fullName>
    </submittedName>
</protein>
<dbReference type="VEuPathDB" id="TrichDB:TVAGG3_0767760"/>
<dbReference type="InterPro" id="IPR005225">
    <property type="entry name" value="Small_GTP-bd"/>
</dbReference>
<dbReference type="GO" id="GO:0005794">
    <property type="term" value="C:Golgi apparatus"/>
    <property type="evidence" value="ECO:0000318"/>
    <property type="project" value="GO_Central"/>
</dbReference>
<dbReference type="SUPFAM" id="SSF52540">
    <property type="entry name" value="P-loop containing nucleoside triphosphate hydrolases"/>
    <property type="match status" value="1"/>
</dbReference>
<dbReference type="eggNOG" id="KOG0078">
    <property type="taxonomic scope" value="Eukaryota"/>
</dbReference>
<organism evidence="3 4">
    <name type="scientific">Trichomonas vaginalis (strain ATCC PRA-98 / G3)</name>
    <dbReference type="NCBI Taxonomy" id="412133"/>
    <lineage>
        <taxon>Eukaryota</taxon>
        <taxon>Metamonada</taxon>
        <taxon>Parabasalia</taxon>
        <taxon>Trichomonadida</taxon>
        <taxon>Trichomonadidae</taxon>
        <taxon>Trichomonas</taxon>
    </lineage>
</organism>
<dbReference type="PRINTS" id="PR00449">
    <property type="entry name" value="RASTRNSFRMNG"/>
</dbReference>
<evidence type="ECO:0000256" key="2">
    <source>
        <dbReference type="ARBA" id="ARBA00023134"/>
    </source>
</evidence>
<dbReference type="SMART" id="SM00173">
    <property type="entry name" value="RAS"/>
    <property type="match status" value="1"/>
</dbReference>
<dbReference type="Gene3D" id="3.40.50.300">
    <property type="entry name" value="P-loop containing nucleotide triphosphate hydrolases"/>
    <property type="match status" value="1"/>
</dbReference>
<dbReference type="EMBL" id="DS113342">
    <property type="protein sequence ID" value="EAY10194.1"/>
    <property type="molecule type" value="Genomic_DNA"/>
</dbReference>
<dbReference type="InterPro" id="IPR027417">
    <property type="entry name" value="P-loop_NTPase"/>
</dbReference>
<dbReference type="InParanoid" id="A2EAU9"/>
<dbReference type="RefSeq" id="XP_001322417.1">
    <property type="nucleotide sequence ID" value="XM_001322382.1"/>
</dbReference>
<dbReference type="PANTHER" id="PTHR47977">
    <property type="entry name" value="RAS-RELATED PROTEIN RAB"/>
    <property type="match status" value="1"/>
</dbReference>
<dbReference type="OrthoDB" id="63533at2759"/>
<dbReference type="VEuPathDB" id="TrichDB:TVAG_118460"/>
<accession>A2EAU9</accession>
<keyword evidence="2" id="KW-0342">GTP-binding</keyword>
<dbReference type="Proteomes" id="UP000001542">
    <property type="component" value="Unassembled WGS sequence"/>
</dbReference>
<evidence type="ECO:0000313" key="3">
    <source>
        <dbReference type="EMBL" id="EAY10194.1"/>
    </source>
</evidence>
<dbReference type="InterPro" id="IPR001806">
    <property type="entry name" value="Small_GTPase"/>
</dbReference>
<dbReference type="GO" id="GO:0003924">
    <property type="term" value="F:GTPase activity"/>
    <property type="evidence" value="ECO:0000318"/>
    <property type="project" value="GO_Central"/>
</dbReference>
<evidence type="ECO:0000313" key="4">
    <source>
        <dbReference type="Proteomes" id="UP000001542"/>
    </source>
</evidence>
<dbReference type="NCBIfam" id="TIGR00231">
    <property type="entry name" value="small_GTP"/>
    <property type="match status" value="1"/>
</dbReference>
<dbReference type="GO" id="GO:0006891">
    <property type="term" value="P:intra-Golgi vesicle-mediated transport"/>
    <property type="evidence" value="ECO:0000318"/>
    <property type="project" value="GO_Central"/>
</dbReference>
<name>A2EAU9_TRIV3</name>
<dbReference type="FunFam" id="3.40.50.300:FF:001586">
    <property type="entry name" value="Small GTP-binding protein, putative"/>
    <property type="match status" value="1"/>
</dbReference>
<dbReference type="GO" id="GO:0005525">
    <property type="term" value="F:GTP binding"/>
    <property type="evidence" value="ECO:0007669"/>
    <property type="project" value="UniProtKB-KW"/>
</dbReference>
<dbReference type="GO" id="GO:0042147">
    <property type="term" value="P:retrograde transport, endosome to Golgi"/>
    <property type="evidence" value="ECO:0000318"/>
    <property type="project" value="GO_Central"/>
</dbReference>
<dbReference type="GO" id="GO:0005829">
    <property type="term" value="C:cytosol"/>
    <property type="evidence" value="ECO:0007669"/>
    <property type="project" value="GOC"/>
</dbReference>
<dbReference type="STRING" id="5722.A2EAU9"/>
<dbReference type="SMR" id="A2EAU9"/>
<dbReference type="AlphaFoldDB" id="A2EAU9"/>
<proteinExistence type="predicted"/>
<dbReference type="OMA" id="KESSCNC"/>
<dbReference type="GO" id="GO:0012505">
    <property type="term" value="C:endomembrane system"/>
    <property type="evidence" value="ECO:0000318"/>
    <property type="project" value="GO_Central"/>
</dbReference>
<dbReference type="InterPro" id="IPR050227">
    <property type="entry name" value="Rab"/>
</dbReference>
<keyword evidence="1" id="KW-0547">Nucleotide-binding</keyword>
<dbReference type="GO" id="GO:0006890">
    <property type="term" value="P:retrograde vesicle-mediated transport, Golgi to endoplasmic reticulum"/>
    <property type="evidence" value="ECO:0000318"/>
    <property type="project" value="GO_Central"/>
</dbReference>
<dbReference type="GO" id="GO:0006886">
    <property type="term" value="P:intracellular protein transport"/>
    <property type="evidence" value="ECO:0000318"/>
    <property type="project" value="GO_Central"/>
</dbReference>
<sequence length="198" mass="22081">MTEQGIPPAKVIMMGESSVGKTSIVYKFSRDQYDEAGTPTIGACYITKIVEVDNKKLALHVWDTAGQERFRSIIPMYLRGSLAVIFVCSADSPESIDKLNEWREVVITNQPETKVNFVVFNKFDINSPDLEQKAVEFAQSHGYSFIKTSAKENINIINLFEAVAKKILENTDISKLESSPALPIKVAQPKKKESSCNC</sequence>
<reference evidence="3" key="2">
    <citation type="journal article" date="2007" name="Science">
        <title>Draft genome sequence of the sexually transmitted pathogen Trichomonas vaginalis.</title>
        <authorList>
            <person name="Carlton J.M."/>
            <person name="Hirt R.P."/>
            <person name="Silva J.C."/>
            <person name="Delcher A.L."/>
            <person name="Schatz M."/>
            <person name="Zhao Q."/>
            <person name="Wortman J.R."/>
            <person name="Bidwell S.L."/>
            <person name="Alsmark U.C.M."/>
            <person name="Besteiro S."/>
            <person name="Sicheritz-Ponten T."/>
            <person name="Noel C.J."/>
            <person name="Dacks J.B."/>
            <person name="Foster P.G."/>
            <person name="Simillion C."/>
            <person name="Van de Peer Y."/>
            <person name="Miranda-Saavedra D."/>
            <person name="Barton G.J."/>
            <person name="Westrop G.D."/>
            <person name="Mueller S."/>
            <person name="Dessi D."/>
            <person name="Fiori P.L."/>
            <person name="Ren Q."/>
            <person name="Paulsen I."/>
            <person name="Zhang H."/>
            <person name="Bastida-Corcuera F.D."/>
            <person name="Simoes-Barbosa A."/>
            <person name="Brown M.T."/>
            <person name="Hayes R.D."/>
            <person name="Mukherjee M."/>
            <person name="Okumura C.Y."/>
            <person name="Schneider R."/>
            <person name="Smith A.J."/>
            <person name="Vanacova S."/>
            <person name="Villalvazo M."/>
            <person name="Haas B.J."/>
            <person name="Pertea M."/>
            <person name="Feldblyum T.V."/>
            <person name="Utterback T.R."/>
            <person name="Shu C.L."/>
            <person name="Osoegawa K."/>
            <person name="de Jong P.J."/>
            <person name="Hrdy I."/>
            <person name="Horvathova L."/>
            <person name="Zubacova Z."/>
            <person name="Dolezal P."/>
            <person name="Malik S.B."/>
            <person name="Logsdon J.M. Jr."/>
            <person name="Henze K."/>
            <person name="Gupta A."/>
            <person name="Wang C.C."/>
            <person name="Dunne R.L."/>
            <person name="Upcroft J.A."/>
            <person name="Upcroft P."/>
            <person name="White O."/>
            <person name="Salzberg S.L."/>
            <person name="Tang P."/>
            <person name="Chiu C.-H."/>
            <person name="Lee Y.-S."/>
            <person name="Embley T.M."/>
            <person name="Coombs G.H."/>
            <person name="Mottram J.C."/>
            <person name="Tachezy J."/>
            <person name="Fraser-Liggett C.M."/>
            <person name="Johnson P.J."/>
        </authorList>
    </citation>
    <scope>NUCLEOTIDE SEQUENCE [LARGE SCALE GENOMIC DNA]</scope>
    <source>
        <strain evidence="3">G3</strain>
    </source>
</reference>
<dbReference type="PROSITE" id="PS51421">
    <property type="entry name" value="RAS"/>
    <property type="match status" value="1"/>
</dbReference>
<dbReference type="CDD" id="cd00154">
    <property type="entry name" value="Rab"/>
    <property type="match status" value="1"/>
</dbReference>
<evidence type="ECO:0000256" key="1">
    <source>
        <dbReference type="ARBA" id="ARBA00022741"/>
    </source>
</evidence>
<reference evidence="3" key="1">
    <citation type="submission" date="2006-10" db="EMBL/GenBank/DDBJ databases">
        <authorList>
            <person name="Amadeo P."/>
            <person name="Zhao Q."/>
            <person name="Wortman J."/>
            <person name="Fraser-Liggett C."/>
            <person name="Carlton J."/>
        </authorList>
    </citation>
    <scope>NUCLEOTIDE SEQUENCE</scope>
    <source>
        <strain evidence="3">G3</strain>
    </source>
</reference>
<keyword evidence="4" id="KW-1185">Reference proteome</keyword>
<dbReference type="PROSITE" id="PS51419">
    <property type="entry name" value="RAB"/>
    <property type="match status" value="1"/>
</dbReference>
<dbReference type="KEGG" id="tva:4768127"/>
<dbReference type="Pfam" id="PF00071">
    <property type="entry name" value="Ras"/>
    <property type="match status" value="1"/>
</dbReference>
<dbReference type="SMART" id="SM00175">
    <property type="entry name" value="RAB"/>
    <property type="match status" value="1"/>
</dbReference>